<evidence type="ECO:0000259" key="1">
    <source>
        <dbReference type="Pfam" id="PF11716"/>
    </source>
</evidence>
<dbReference type="Pfam" id="PF11716">
    <property type="entry name" value="MDMPI_N"/>
    <property type="match status" value="1"/>
</dbReference>
<dbReference type="InterPro" id="IPR017517">
    <property type="entry name" value="Maleyloyr_isom"/>
</dbReference>
<dbReference type="InterPro" id="IPR034660">
    <property type="entry name" value="DinB/YfiT-like"/>
</dbReference>
<dbReference type="Proteomes" id="UP001500767">
    <property type="component" value="Unassembled WGS sequence"/>
</dbReference>
<dbReference type="RefSeq" id="WP_204911272.1">
    <property type="nucleotide sequence ID" value="NZ_BAAAYR010000005.1"/>
</dbReference>
<sequence>MARTRKTPGEALVEQGWAVHDWLAELGPEAFGHPTVLPGWDVHALLAHLVQLLDGMLADLRRPTPEAAFANDVLVARYAAGAARIQAREVALAAATSPAELLDRLAGIVGTVEATVVPGTGLPTTVSSAEGPVTPTDLIGTRVVELVVHADDLSRTFPGREPVPLVRPALGVASRTLAGIMADRYPGRSVEVRIPPYAAVQCSAVRGGVLDPGPTHTRGTPPNVVETDAVTFFRLCTGRTAWSEALSSGVIAASGLRADLSEMVPLLG</sequence>
<feature type="domain" description="Bacterial SCP orthologue" evidence="2">
    <location>
        <begin position="167"/>
        <end position="266"/>
    </location>
</feature>
<proteinExistence type="predicted"/>
<dbReference type="EMBL" id="BAAAYR010000005">
    <property type="protein sequence ID" value="GAA3577787.1"/>
    <property type="molecule type" value="Genomic_DNA"/>
</dbReference>
<organism evidence="3 4">
    <name type="scientific">Microlunatus spumicola</name>
    <dbReference type="NCBI Taxonomy" id="81499"/>
    <lineage>
        <taxon>Bacteria</taxon>
        <taxon>Bacillati</taxon>
        <taxon>Actinomycetota</taxon>
        <taxon>Actinomycetes</taxon>
        <taxon>Propionibacteriales</taxon>
        <taxon>Propionibacteriaceae</taxon>
        <taxon>Microlunatus</taxon>
    </lineage>
</organism>
<protein>
    <submittedName>
        <fullName evidence="3">Maleylpyruvate isomerase family mycothiol-dependent enzyme</fullName>
    </submittedName>
</protein>
<evidence type="ECO:0000313" key="3">
    <source>
        <dbReference type="EMBL" id="GAA3577787.1"/>
    </source>
</evidence>
<dbReference type="NCBIfam" id="TIGR03083">
    <property type="entry name" value="maleylpyruvate isomerase family mycothiol-dependent enzyme"/>
    <property type="match status" value="1"/>
</dbReference>
<dbReference type="InterPro" id="IPR041629">
    <property type="entry name" value="SCP_3"/>
</dbReference>
<dbReference type="Pfam" id="PF17844">
    <property type="entry name" value="SCP_3"/>
    <property type="match status" value="1"/>
</dbReference>
<dbReference type="SUPFAM" id="SSF109854">
    <property type="entry name" value="DinB/YfiT-like putative metalloenzymes"/>
    <property type="match status" value="1"/>
</dbReference>
<gene>
    <name evidence="3" type="ORF">GCM10022197_38860</name>
</gene>
<comment type="caution">
    <text evidence="3">The sequence shown here is derived from an EMBL/GenBank/DDBJ whole genome shotgun (WGS) entry which is preliminary data.</text>
</comment>
<evidence type="ECO:0000259" key="2">
    <source>
        <dbReference type="Pfam" id="PF17844"/>
    </source>
</evidence>
<dbReference type="InterPro" id="IPR024344">
    <property type="entry name" value="MDMPI_metal-binding"/>
</dbReference>
<keyword evidence="3" id="KW-0413">Isomerase</keyword>
<keyword evidence="4" id="KW-1185">Reference proteome</keyword>
<reference evidence="4" key="1">
    <citation type="journal article" date="2019" name="Int. J. Syst. Evol. Microbiol.">
        <title>The Global Catalogue of Microorganisms (GCM) 10K type strain sequencing project: providing services to taxonomists for standard genome sequencing and annotation.</title>
        <authorList>
            <consortium name="The Broad Institute Genomics Platform"/>
            <consortium name="The Broad Institute Genome Sequencing Center for Infectious Disease"/>
            <person name="Wu L."/>
            <person name="Ma J."/>
        </authorList>
    </citation>
    <scope>NUCLEOTIDE SEQUENCE [LARGE SCALE GENOMIC DNA]</scope>
    <source>
        <strain evidence="4">JCM 16540</strain>
    </source>
</reference>
<feature type="domain" description="Mycothiol-dependent maleylpyruvate isomerase metal-binding" evidence="1">
    <location>
        <begin position="18"/>
        <end position="153"/>
    </location>
</feature>
<dbReference type="GO" id="GO:0016853">
    <property type="term" value="F:isomerase activity"/>
    <property type="evidence" value="ECO:0007669"/>
    <property type="project" value="UniProtKB-KW"/>
</dbReference>
<evidence type="ECO:0000313" key="4">
    <source>
        <dbReference type="Proteomes" id="UP001500767"/>
    </source>
</evidence>
<dbReference type="Gene3D" id="3.30.1050.40">
    <property type="match status" value="1"/>
</dbReference>
<name>A0ABP6Y5H4_9ACTN</name>
<accession>A0ABP6Y5H4</accession>